<keyword evidence="1" id="KW-0472">Membrane</keyword>
<evidence type="ECO:0000256" key="1">
    <source>
        <dbReference type="SAM" id="Phobius"/>
    </source>
</evidence>
<evidence type="ECO:0000256" key="2">
    <source>
        <dbReference type="SAM" id="SignalP"/>
    </source>
</evidence>
<feature type="transmembrane region" description="Helical" evidence="1">
    <location>
        <begin position="230"/>
        <end position="256"/>
    </location>
</feature>
<accession>A0AAD7QUH9</accession>
<keyword evidence="2" id="KW-0732">Signal</keyword>
<dbReference type="EMBL" id="JARPMG010000003">
    <property type="protein sequence ID" value="KAJ8101639.1"/>
    <property type="molecule type" value="Genomic_DNA"/>
</dbReference>
<feature type="transmembrane region" description="Helical" evidence="1">
    <location>
        <begin position="198"/>
        <end position="218"/>
    </location>
</feature>
<proteinExistence type="predicted"/>
<dbReference type="Proteomes" id="UP001217417">
    <property type="component" value="Unassembled WGS sequence"/>
</dbReference>
<dbReference type="GeneID" id="80886559"/>
<evidence type="ECO:0000313" key="3">
    <source>
        <dbReference type="EMBL" id="KAJ8101639.1"/>
    </source>
</evidence>
<comment type="caution">
    <text evidence="3">The sequence shown here is derived from an EMBL/GenBank/DDBJ whole genome shotgun (WGS) entry which is preliminary data.</text>
</comment>
<keyword evidence="4" id="KW-1185">Reference proteome</keyword>
<evidence type="ECO:0008006" key="5">
    <source>
        <dbReference type="Google" id="ProtNLM"/>
    </source>
</evidence>
<protein>
    <recommendedName>
        <fullName evidence="5">Transmembrane protein</fullName>
    </recommendedName>
</protein>
<reference evidence="3" key="1">
    <citation type="submission" date="2023-03" db="EMBL/GenBank/DDBJ databases">
        <title>Near-Complete genome sequence of Lipomyces tetrasporous NRRL Y-64009, an oleaginous yeast capable of growing on lignocellulosic hydrolysates.</title>
        <authorList>
            <consortium name="Lawrence Berkeley National Laboratory"/>
            <person name="Jagtap S.S."/>
            <person name="Liu J.-J."/>
            <person name="Walukiewicz H.E."/>
            <person name="Pangilinan J."/>
            <person name="Lipzen A."/>
            <person name="Ahrendt S."/>
            <person name="Koriabine M."/>
            <person name="Cobaugh K."/>
            <person name="Salamov A."/>
            <person name="Yoshinaga Y."/>
            <person name="Ng V."/>
            <person name="Daum C."/>
            <person name="Grigoriev I.V."/>
            <person name="Slininger P.J."/>
            <person name="Dien B.S."/>
            <person name="Jin Y.-S."/>
            <person name="Rao C.V."/>
        </authorList>
    </citation>
    <scope>NUCLEOTIDE SEQUENCE</scope>
    <source>
        <strain evidence="3">NRRL Y-64009</strain>
    </source>
</reference>
<dbReference type="AlphaFoldDB" id="A0AAD7QUH9"/>
<feature type="signal peptide" evidence="2">
    <location>
        <begin position="1"/>
        <end position="18"/>
    </location>
</feature>
<gene>
    <name evidence="3" type="ORF">POJ06DRAFT_68293</name>
</gene>
<feature type="transmembrane region" description="Helical" evidence="1">
    <location>
        <begin position="125"/>
        <end position="148"/>
    </location>
</feature>
<dbReference type="RefSeq" id="XP_056045089.1">
    <property type="nucleotide sequence ID" value="XM_056191393.1"/>
</dbReference>
<keyword evidence="1" id="KW-1133">Transmembrane helix</keyword>
<evidence type="ECO:0000313" key="4">
    <source>
        <dbReference type="Proteomes" id="UP001217417"/>
    </source>
</evidence>
<keyword evidence="1" id="KW-0812">Transmembrane</keyword>
<sequence>MLAIIVAGTIFLASGCIAHCVPCTGSCRRHLKSSEVSVKGPYTAQCLLSDALSSKYQVSINSDSLLSSFSYQNSPYFASLLTGTRTPGQKKKVLFDAAWSIAWCLMVGLPAPAVISGYAEGDISFLISTVLSVIMLILITISLFIGIVTLKSSFKEEDVACATVYLNTTEENWMASSELALFNPADRIQIAIKWSKEVLLYGPCICALFLSGLSQVIFNEGDGHHKVTLSLMSSIISTIVLALANCFGVVLLVLLVRMIRRSVPTVEVQLAQAVSKEEADNLDMLEFDIGKVVRKFANDIAKDFASNGNKWTPSAGGYYDFAIAGVDGGLVYGRMKARRISANA</sequence>
<organism evidence="3 4">
    <name type="scientific">Lipomyces tetrasporus</name>
    <dbReference type="NCBI Taxonomy" id="54092"/>
    <lineage>
        <taxon>Eukaryota</taxon>
        <taxon>Fungi</taxon>
        <taxon>Dikarya</taxon>
        <taxon>Ascomycota</taxon>
        <taxon>Saccharomycotina</taxon>
        <taxon>Lipomycetes</taxon>
        <taxon>Lipomycetales</taxon>
        <taxon>Lipomycetaceae</taxon>
        <taxon>Lipomyces</taxon>
    </lineage>
</organism>
<feature type="chain" id="PRO_5042101870" description="Transmembrane protein" evidence="2">
    <location>
        <begin position="19"/>
        <end position="344"/>
    </location>
</feature>
<name>A0AAD7QUH9_9ASCO</name>